<dbReference type="GO" id="GO:0009103">
    <property type="term" value="P:lipopolysaccharide biosynthetic process"/>
    <property type="evidence" value="ECO:0007669"/>
    <property type="project" value="UniProtKB-ARBA"/>
</dbReference>
<feature type="region of interest" description="Disordered" evidence="8">
    <location>
        <begin position="1"/>
        <end position="70"/>
    </location>
</feature>
<dbReference type="Pfam" id="PF13231">
    <property type="entry name" value="PMT_2"/>
    <property type="match status" value="2"/>
</dbReference>
<dbReference type="PANTHER" id="PTHR33908">
    <property type="entry name" value="MANNOSYLTRANSFERASE YKCB-RELATED"/>
    <property type="match status" value="1"/>
</dbReference>
<dbReference type="InterPro" id="IPR050297">
    <property type="entry name" value="LipidA_mod_glycosyltrf_83"/>
</dbReference>
<evidence type="ECO:0000256" key="1">
    <source>
        <dbReference type="ARBA" id="ARBA00004651"/>
    </source>
</evidence>
<feature type="compositionally biased region" description="Gly residues" evidence="8">
    <location>
        <begin position="661"/>
        <end position="699"/>
    </location>
</feature>
<feature type="transmembrane region" description="Helical" evidence="9">
    <location>
        <begin position="497"/>
        <end position="521"/>
    </location>
</feature>
<comment type="subcellular location">
    <subcellularLocation>
        <location evidence="1">Cell membrane</location>
        <topology evidence="1">Multi-pass membrane protein</topology>
    </subcellularLocation>
</comment>
<feature type="transmembrane region" description="Helical" evidence="9">
    <location>
        <begin position="158"/>
        <end position="179"/>
    </location>
</feature>
<feature type="transmembrane region" description="Helical" evidence="9">
    <location>
        <begin position="78"/>
        <end position="97"/>
    </location>
</feature>
<feature type="domain" description="Glycosyltransferase RgtA/B/C/D-like" evidence="10">
    <location>
        <begin position="259"/>
        <end position="318"/>
    </location>
</feature>
<evidence type="ECO:0000256" key="6">
    <source>
        <dbReference type="ARBA" id="ARBA00022989"/>
    </source>
</evidence>
<organism evidence="12 13">
    <name type="scientific">Galactobacter valiniphilus</name>
    <dbReference type="NCBI Taxonomy" id="2676122"/>
    <lineage>
        <taxon>Bacteria</taxon>
        <taxon>Bacillati</taxon>
        <taxon>Actinomycetota</taxon>
        <taxon>Actinomycetes</taxon>
        <taxon>Micrococcales</taxon>
        <taxon>Micrococcaceae</taxon>
        <taxon>Galactobacter</taxon>
    </lineage>
</organism>
<protein>
    <submittedName>
        <fullName evidence="12">Glycosyl transferase</fullName>
    </submittedName>
</protein>
<feature type="transmembrane region" description="Helical" evidence="9">
    <location>
        <begin position="213"/>
        <end position="233"/>
    </location>
</feature>
<keyword evidence="13" id="KW-1185">Reference proteome</keyword>
<evidence type="ECO:0000259" key="10">
    <source>
        <dbReference type="Pfam" id="PF13231"/>
    </source>
</evidence>
<dbReference type="Pfam" id="PF24878">
    <property type="entry name" value="YkcB_C"/>
    <property type="match status" value="1"/>
</dbReference>
<keyword evidence="2" id="KW-1003">Cell membrane</keyword>
<accession>A0A399J8D2</accession>
<gene>
    <name evidence="12" type="ORF">DWB68_10455</name>
</gene>
<feature type="region of interest" description="Disordered" evidence="8">
    <location>
        <begin position="619"/>
        <end position="699"/>
    </location>
</feature>
<evidence type="ECO:0000256" key="2">
    <source>
        <dbReference type="ARBA" id="ARBA00022475"/>
    </source>
</evidence>
<feature type="transmembrane region" description="Helical" evidence="9">
    <location>
        <begin position="279"/>
        <end position="298"/>
    </location>
</feature>
<evidence type="ECO:0000313" key="13">
    <source>
        <dbReference type="Proteomes" id="UP000265419"/>
    </source>
</evidence>
<evidence type="ECO:0000256" key="7">
    <source>
        <dbReference type="ARBA" id="ARBA00023136"/>
    </source>
</evidence>
<evidence type="ECO:0000259" key="11">
    <source>
        <dbReference type="Pfam" id="PF24878"/>
    </source>
</evidence>
<feature type="transmembrane region" description="Helical" evidence="9">
    <location>
        <begin position="384"/>
        <end position="403"/>
    </location>
</feature>
<dbReference type="GO" id="GO:0016763">
    <property type="term" value="F:pentosyltransferase activity"/>
    <property type="evidence" value="ECO:0007669"/>
    <property type="project" value="TreeGrafter"/>
</dbReference>
<dbReference type="EMBL" id="QQXK01000020">
    <property type="protein sequence ID" value="RII41813.1"/>
    <property type="molecule type" value="Genomic_DNA"/>
</dbReference>
<evidence type="ECO:0000256" key="9">
    <source>
        <dbReference type="SAM" id="Phobius"/>
    </source>
</evidence>
<dbReference type="RefSeq" id="WP_119425088.1">
    <property type="nucleotide sequence ID" value="NZ_QQXK01000020.1"/>
</dbReference>
<feature type="compositionally biased region" description="Low complexity" evidence="8">
    <location>
        <begin position="39"/>
        <end position="57"/>
    </location>
</feature>
<feature type="transmembrane region" description="Helical" evidence="9">
    <location>
        <begin position="583"/>
        <end position="602"/>
    </location>
</feature>
<keyword evidence="3" id="KW-0328">Glycosyltransferase</keyword>
<dbReference type="AlphaFoldDB" id="A0A399J8D2"/>
<feature type="transmembrane region" description="Helical" evidence="9">
    <location>
        <begin position="472"/>
        <end position="491"/>
    </location>
</feature>
<feature type="transmembrane region" description="Helical" evidence="9">
    <location>
        <begin position="254"/>
        <end position="273"/>
    </location>
</feature>
<keyword evidence="7 9" id="KW-0472">Membrane</keyword>
<proteinExistence type="predicted"/>
<feature type="transmembrane region" description="Helical" evidence="9">
    <location>
        <begin position="305"/>
        <end position="323"/>
    </location>
</feature>
<feature type="transmembrane region" description="Helical" evidence="9">
    <location>
        <begin position="415"/>
        <end position="438"/>
    </location>
</feature>
<feature type="transmembrane region" description="Helical" evidence="9">
    <location>
        <begin position="444"/>
        <end position="465"/>
    </location>
</feature>
<dbReference type="InterPro" id="IPR056785">
    <property type="entry name" value="YkcA/B-like_C"/>
</dbReference>
<feature type="transmembrane region" description="Helical" evidence="9">
    <location>
        <begin position="186"/>
        <end position="207"/>
    </location>
</feature>
<evidence type="ECO:0000256" key="4">
    <source>
        <dbReference type="ARBA" id="ARBA00022679"/>
    </source>
</evidence>
<evidence type="ECO:0000256" key="3">
    <source>
        <dbReference type="ARBA" id="ARBA00022676"/>
    </source>
</evidence>
<dbReference type="InterPro" id="IPR038731">
    <property type="entry name" value="RgtA/B/C-like"/>
</dbReference>
<dbReference type="GO" id="GO:0010041">
    <property type="term" value="P:response to iron(III) ion"/>
    <property type="evidence" value="ECO:0007669"/>
    <property type="project" value="TreeGrafter"/>
</dbReference>
<reference evidence="12 13" key="1">
    <citation type="submission" date="2018-07" db="EMBL/GenBank/DDBJ databases">
        <title>Arthrobacter sp. nov., isolated from raw cow's milk with high bacterial count.</title>
        <authorList>
            <person name="Hahne J."/>
            <person name="Isele D."/>
            <person name="Lipski A."/>
        </authorList>
    </citation>
    <scope>NUCLEOTIDE SEQUENCE [LARGE SCALE GENOMIC DNA]</scope>
    <source>
        <strain evidence="12 13">JZ R-35</strain>
    </source>
</reference>
<evidence type="ECO:0000256" key="8">
    <source>
        <dbReference type="SAM" id="MobiDB-lite"/>
    </source>
</evidence>
<dbReference type="Proteomes" id="UP000265419">
    <property type="component" value="Unassembled WGS sequence"/>
</dbReference>
<evidence type="ECO:0000256" key="5">
    <source>
        <dbReference type="ARBA" id="ARBA00022692"/>
    </source>
</evidence>
<keyword evidence="6 9" id="KW-1133">Transmembrane helix</keyword>
<keyword evidence="4 12" id="KW-0808">Transferase</keyword>
<dbReference type="PANTHER" id="PTHR33908:SF3">
    <property type="entry name" value="UNDECAPRENYL PHOSPHATE-ALPHA-4-AMINO-4-DEOXY-L-ARABINOSE ARABINOSYL TRANSFERASE"/>
    <property type="match status" value="1"/>
</dbReference>
<keyword evidence="5 9" id="KW-0812">Transmembrane</keyword>
<feature type="domain" description="Glycosyltransferase RgtA/B/C/D-like" evidence="10">
    <location>
        <begin position="137"/>
        <end position="233"/>
    </location>
</feature>
<dbReference type="GO" id="GO:0005886">
    <property type="term" value="C:plasma membrane"/>
    <property type="evidence" value="ECO:0007669"/>
    <property type="project" value="UniProtKB-SubCell"/>
</dbReference>
<name>A0A399J8D2_9MICC</name>
<feature type="compositionally biased region" description="Gly residues" evidence="8">
    <location>
        <begin position="625"/>
        <end position="654"/>
    </location>
</feature>
<sequence length="829" mass="83261">MSTTLPAGSPAPGSPAGSGHDPSAYLAPAPTAPAPPTHGAPGVAGAPGQPLGAVPSPARRRPRPVGAFLTSRSERPTLAQRVSLIALVLGTGVLYLWNLGINGWGNAFYAAAIQAGSQDWTAFLFGSSDAGNSITVDKPPASLWIPALSVRLFGLSSWSILVPEALMGVASVWLLYATVSRVSGRWAGLLAGAALATTPVALLMFRYDNPEALLTLLTVAACYATVRAVQASTPAAAAAARAEAKATRPRWRRPLGPVGWLVLTGVFIGFGFLTKQLQAVVVVPTLALAYLLAARVGWGRRVLHLLAAAAAMVVSAGWWVALVELWPADSRPYIGGSQSNSFLELTFGYNGLGRLNGEEEGSVGNQWGTPGLLRLVSGNYVSQISWLLPVAVLLFVGALVMMVRSRAWRSDAGRARIGAFIALAGWLVVEGLTISLMQGITHEYYTAILAAPVAGVVAIGAAWLWESGGWGASITLGLAVVVAALTGWWALASAGWGVWWGGVATALALVAGLGVALRPLLRRRDAVSWDRPVGYDGGVPAAFAPDAAAAGSGAGAGHGSVGLAAGHPGGAAPGGARRWAPRLLAGAAGLAVLGALGAQSAFAASTTTVAKTGSIVYAGPSDRMGMGGGRGGGPGGQGGFGDQRGGQGPNGQGGTPPAMRGGQGLPGQGSTGQGTSGQNGTGSNGATGQGGFGGSAGRGGMGGGAGGLLGASAPGTEIVKLLQENAGDYRWAAATTGSQNAAGYQLATQASVMPIGGFNGTDPSPTLEQFKAYVEQGEIHYYLASGSGLGGGRGGSDGTSSQISSWVQENFTATTVDGVTVYDLTQPAG</sequence>
<evidence type="ECO:0000313" key="12">
    <source>
        <dbReference type="EMBL" id="RII41813.1"/>
    </source>
</evidence>
<feature type="compositionally biased region" description="Low complexity" evidence="8">
    <location>
        <begin position="1"/>
        <end position="29"/>
    </location>
</feature>
<comment type="caution">
    <text evidence="12">The sequence shown here is derived from an EMBL/GenBank/DDBJ whole genome shotgun (WGS) entry which is preliminary data.</text>
</comment>
<feature type="domain" description="Putative mannosyltransferase YkcA/B-like C-terminal" evidence="11">
    <location>
        <begin position="719"/>
        <end position="810"/>
    </location>
</feature>